<proteinExistence type="predicted"/>
<feature type="compositionally biased region" description="Low complexity" evidence="1">
    <location>
        <begin position="304"/>
        <end position="319"/>
    </location>
</feature>
<dbReference type="PROSITE" id="PS51782">
    <property type="entry name" value="LYSM"/>
    <property type="match status" value="1"/>
</dbReference>
<keyword evidence="4" id="KW-1185">Reference proteome</keyword>
<dbReference type="EMBL" id="BSNS01000011">
    <property type="protein sequence ID" value="GLQ55162.1"/>
    <property type="molecule type" value="Genomic_DNA"/>
</dbReference>
<dbReference type="Pfam" id="PF01476">
    <property type="entry name" value="LysM"/>
    <property type="match status" value="1"/>
</dbReference>
<gene>
    <name evidence="3" type="ORF">GCM10010862_24210</name>
</gene>
<accession>A0ABQ5W5K5</accession>
<name>A0ABQ5W5K5_9HYPH</name>
<feature type="compositionally biased region" description="Low complexity" evidence="1">
    <location>
        <begin position="232"/>
        <end position="244"/>
    </location>
</feature>
<dbReference type="SUPFAM" id="SSF54106">
    <property type="entry name" value="LysM domain"/>
    <property type="match status" value="1"/>
</dbReference>
<dbReference type="Gene3D" id="3.10.350.10">
    <property type="entry name" value="LysM domain"/>
    <property type="match status" value="1"/>
</dbReference>
<comment type="caution">
    <text evidence="3">The sequence shown here is derived from an EMBL/GenBank/DDBJ whole genome shotgun (WGS) entry which is preliminary data.</text>
</comment>
<dbReference type="Proteomes" id="UP001156691">
    <property type="component" value="Unassembled WGS sequence"/>
</dbReference>
<dbReference type="RefSeq" id="WP_284340589.1">
    <property type="nucleotide sequence ID" value="NZ_BSNS01000011.1"/>
</dbReference>
<feature type="compositionally biased region" description="Low complexity" evidence="1">
    <location>
        <begin position="215"/>
        <end position="224"/>
    </location>
</feature>
<sequence length="560" mass="56928">MVVIGILTGPSVIDCFGGPDNAGMCLRDKLAGAGLAPPAASAPVAEAEAGQTAAEAEAATPEVEAVPPEADQIDDLIAATFGLLRAEPDGSVVIAGSGTPGSEVEVYADEELIGRTTVEDSGDWVLVPEEPIAPGGREITLAEAGKEGRADQSFVVVIDPDRDSQPLVVASEPGEASEVLQGLERPAPMEVASVPEDATAAPETPEEPAQPPAAPTEASVGDTDPPADEPADAPVASDAPQVPASEAPSATADSQAPAAGAPQEPVSEPEPSPAPEPVETAAAALEVPADEPSADQTPAPVGPEPASEPAAPEAAVEPEAVAAVPAPATPTAEPPAAVPEPIETAAPPTIDAIEIDGDRTFFAGAGPDGATMRLYVDDVFIADAPVDGGRWLVEAGDILPGPQHAVRIDMLVANSAEVAARAEVNFRVDMPAQTTAVAEAPATETAETSAEPQPQAGTTAKPVPAPAETVAPEPRAEVAEAVDAGAVPTMVAEPVGDPELQRFASGRAIIRRGDNLWTIARRVYGQGIRYTTIYQANTAQIRDPDWIYPGQVFDLPKAEQ</sequence>
<evidence type="ECO:0000313" key="4">
    <source>
        <dbReference type="Proteomes" id="UP001156691"/>
    </source>
</evidence>
<feature type="region of interest" description="Disordered" evidence="1">
    <location>
        <begin position="440"/>
        <end position="471"/>
    </location>
</feature>
<feature type="region of interest" description="Disordered" evidence="1">
    <location>
        <begin position="195"/>
        <end position="319"/>
    </location>
</feature>
<dbReference type="InterPro" id="IPR013783">
    <property type="entry name" value="Ig-like_fold"/>
</dbReference>
<feature type="compositionally biased region" description="Low complexity" evidence="1">
    <location>
        <begin position="277"/>
        <end position="287"/>
    </location>
</feature>
<evidence type="ECO:0000259" key="2">
    <source>
        <dbReference type="PROSITE" id="PS51782"/>
    </source>
</evidence>
<organism evidence="3 4">
    <name type="scientific">Devosia nitrariae</name>
    <dbReference type="NCBI Taxonomy" id="2071872"/>
    <lineage>
        <taxon>Bacteria</taxon>
        <taxon>Pseudomonadati</taxon>
        <taxon>Pseudomonadota</taxon>
        <taxon>Alphaproteobacteria</taxon>
        <taxon>Hyphomicrobiales</taxon>
        <taxon>Devosiaceae</taxon>
        <taxon>Devosia</taxon>
    </lineage>
</organism>
<dbReference type="PANTHER" id="PTHR34700:SF4">
    <property type="entry name" value="PHAGE-LIKE ELEMENT PBSX PROTEIN XKDP"/>
    <property type="match status" value="1"/>
</dbReference>
<evidence type="ECO:0000256" key="1">
    <source>
        <dbReference type="SAM" id="MobiDB-lite"/>
    </source>
</evidence>
<reference evidence="4" key="1">
    <citation type="journal article" date="2019" name="Int. J. Syst. Evol. Microbiol.">
        <title>The Global Catalogue of Microorganisms (GCM) 10K type strain sequencing project: providing services to taxonomists for standard genome sequencing and annotation.</title>
        <authorList>
            <consortium name="The Broad Institute Genomics Platform"/>
            <consortium name="The Broad Institute Genome Sequencing Center for Infectious Disease"/>
            <person name="Wu L."/>
            <person name="Ma J."/>
        </authorList>
    </citation>
    <scope>NUCLEOTIDE SEQUENCE [LARGE SCALE GENOMIC DNA]</scope>
    <source>
        <strain evidence="4">NBRC 112416</strain>
    </source>
</reference>
<dbReference type="InterPro" id="IPR018392">
    <property type="entry name" value="LysM"/>
</dbReference>
<dbReference type="PANTHER" id="PTHR34700">
    <property type="entry name" value="POTASSIUM BINDING PROTEIN KBP"/>
    <property type="match status" value="1"/>
</dbReference>
<protein>
    <recommendedName>
        <fullName evidence="2">LysM domain-containing protein</fullName>
    </recommendedName>
</protein>
<dbReference type="InterPro" id="IPR052196">
    <property type="entry name" value="Bact_Kbp"/>
</dbReference>
<feature type="domain" description="LysM" evidence="2">
    <location>
        <begin position="506"/>
        <end position="555"/>
    </location>
</feature>
<dbReference type="CDD" id="cd00118">
    <property type="entry name" value="LysM"/>
    <property type="match status" value="1"/>
</dbReference>
<dbReference type="Gene3D" id="2.60.40.10">
    <property type="entry name" value="Immunoglobulins"/>
    <property type="match status" value="1"/>
</dbReference>
<dbReference type="InterPro" id="IPR036779">
    <property type="entry name" value="LysM_dom_sf"/>
</dbReference>
<evidence type="ECO:0000313" key="3">
    <source>
        <dbReference type="EMBL" id="GLQ55162.1"/>
    </source>
</evidence>